<feature type="binding site" evidence="2">
    <location>
        <position position="68"/>
    </location>
    <ligand>
        <name>substrate</name>
    </ligand>
</feature>
<dbReference type="Pfam" id="PF17836">
    <property type="entry name" value="PglD_N"/>
    <property type="match status" value="1"/>
</dbReference>
<evidence type="ECO:0000313" key="4">
    <source>
        <dbReference type="EMBL" id="AOH55870.1"/>
    </source>
</evidence>
<dbReference type="PANTHER" id="PTHR43300:SF7">
    <property type="entry name" value="UDP-N-ACETYLBACILLOSAMINE N-ACETYLTRANSFERASE"/>
    <property type="match status" value="1"/>
</dbReference>
<proteinExistence type="predicted"/>
<dbReference type="RefSeq" id="WP_064464409.1">
    <property type="nucleotide sequence ID" value="NZ_CP017080.1"/>
</dbReference>
<sequence>MANLLIFGAGGHGKVVSEIALLSNYWRNIAFLDDRDDLKEVLNISIIGKLNDYNYFKQNFQYAFVAIGNNKLRLKWIELLSKEGFIMVTLIHPYSSISKSSNIGEGTVVMAGSVINADTRIGRGCIINTSSSIDHDCILKDGVHISPGVNLGGTVTIDECSWAGIGSSVINNIIIGSNVVLAAGAVVIKNIPDNVMAAGVPAIIKKGSE</sequence>
<feature type="binding site" evidence="2">
    <location>
        <begin position="33"/>
        <end position="34"/>
    </location>
    <ligand>
        <name>substrate</name>
    </ligand>
</feature>
<feature type="active site" description="Proton acceptor" evidence="1">
    <location>
        <position position="135"/>
    </location>
</feature>
<dbReference type="EMBL" id="CP017080">
    <property type="protein sequence ID" value="AOH55870.1"/>
    <property type="molecule type" value="Genomic_DNA"/>
</dbReference>
<reference evidence="4 5" key="1">
    <citation type="submission" date="2016-08" db="EMBL/GenBank/DDBJ databases">
        <title>Complete genome sequence of Bacillus muralis G25-68, a strain with toxicity to nematodes.</title>
        <authorList>
            <person name="Zheng Z."/>
        </authorList>
    </citation>
    <scope>NUCLEOTIDE SEQUENCE [LARGE SCALE GENOMIC DNA]</scope>
    <source>
        <strain evidence="4 5">G25-68</strain>
    </source>
</reference>
<dbReference type="KEGG" id="bmur:ABE28_016025"/>
<organism evidence="4 5">
    <name type="scientific">Peribacillus muralis</name>
    <dbReference type="NCBI Taxonomy" id="264697"/>
    <lineage>
        <taxon>Bacteria</taxon>
        <taxon>Bacillati</taxon>
        <taxon>Bacillota</taxon>
        <taxon>Bacilli</taxon>
        <taxon>Bacillales</taxon>
        <taxon>Bacillaceae</taxon>
        <taxon>Peribacillus</taxon>
    </lineage>
</organism>
<accession>A0A1B3XRK9</accession>
<name>A0A1B3XRK9_9BACI</name>
<dbReference type="InterPro" id="IPR011004">
    <property type="entry name" value="Trimer_LpxA-like_sf"/>
</dbReference>
<evidence type="ECO:0000256" key="2">
    <source>
        <dbReference type="PIRSR" id="PIRSR620019-2"/>
    </source>
</evidence>
<dbReference type="CDD" id="cd03360">
    <property type="entry name" value="LbH_AT_putative"/>
    <property type="match status" value="1"/>
</dbReference>
<dbReference type="STRING" id="264697.ABE28_016025"/>
<dbReference type="InterPro" id="IPR041561">
    <property type="entry name" value="PglD_N"/>
</dbReference>
<gene>
    <name evidence="4" type="ORF">ABE28_016025</name>
</gene>
<dbReference type="OrthoDB" id="9794407at2"/>
<dbReference type="Gene3D" id="3.40.50.20">
    <property type="match status" value="1"/>
</dbReference>
<dbReference type="Gene3D" id="2.160.10.10">
    <property type="entry name" value="Hexapeptide repeat proteins"/>
    <property type="match status" value="1"/>
</dbReference>
<dbReference type="SUPFAM" id="SSF51161">
    <property type="entry name" value="Trimeric LpxA-like enzymes"/>
    <property type="match status" value="1"/>
</dbReference>
<dbReference type="InterPro" id="IPR050179">
    <property type="entry name" value="Trans_hexapeptide_repeat"/>
</dbReference>
<protein>
    <recommendedName>
        <fullName evidence="3">PglD N-terminal domain-containing protein</fullName>
    </recommendedName>
</protein>
<dbReference type="PANTHER" id="PTHR43300">
    <property type="entry name" value="ACETYLTRANSFERASE"/>
    <property type="match status" value="1"/>
</dbReference>
<dbReference type="AlphaFoldDB" id="A0A1B3XRK9"/>
<evidence type="ECO:0000256" key="1">
    <source>
        <dbReference type="PIRSR" id="PIRSR620019-1"/>
    </source>
</evidence>
<evidence type="ECO:0000259" key="3">
    <source>
        <dbReference type="Pfam" id="PF17836"/>
    </source>
</evidence>
<dbReference type="NCBIfam" id="TIGR03570">
    <property type="entry name" value="NeuD_NnaD"/>
    <property type="match status" value="1"/>
</dbReference>
<dbReference type="Proteomes" id="UP000077926">
    <property type="component" value="Chromosome"/>
</dbReference>
<feature type="binding site" evidence="2">
    <location>
        <position position="144"/>
    </location>
    <ligand>
        <name>acetyl-CoA</name>
        <dbReference type="ChEBI" id="CHEBI:57288"/>
    </ligand>
</feature>
<evidence type="ECO:0000313" key="5">
    <source>
        <dbReference type="Proteomes" id="UP000077926"/>
    </source>
</evidence>
<feature type="domain" description="PglD N-terminal" evidence="3">
    <location>
        <begin position="3"/>
        <end position="78"/>
    </location>
</feature>
<dbReference type="InterPro" id="IPR020019">
    <property type="entry name" value="AcTrfase_PglD-like"/>
</dbReference>
<keyword evidence="5" id="KW-1185">Reference proteome</keyword>
<feature type="binding site" evidence="2">
    <location>
        <position position="165"/>
    </location>
    <ligand>
        <name>acetyl-CoA</name>
        <dbReference type="ChEBI" id="CHEBI:57288"/>
    </ligand>
</feature>
<feature type="site" description="Increases basicity of active site His" evidence="1">
    <location>
        <position position="136"/>
    </location>
</feature>